<evidence type="ECO:0000313" key="2">
    <source>
        <dbReference type="EMBL" id="PFH34595.1"/>
    </source>
</evidence>
<dbReference type="RefSeq" id="XP_029218604.1">
    <property type="nucleotide sequence ID" value="XM_029365021.1"/>
</dbReference>
<proteinExistence type="predicted"/>
<dbReference type="GeneID" id="40311554"/>
<feature type="region of interest" description="Disordered" evidence="1">
    <location>
        <begin position="65"/>
        <end position="195"/>
    </location>
</feature>
<reference evidence="2 3" key="1">
    <citation type="submission" date="2017-09" db="EMBL/GenBank/DDBJ databases">
        <title>Genome sequencing of Besnoitia besnoiti strain Bb-Ger1.</title>
        <authorList>
            <person name="Schares G."/>
            <person name="Venepally P."/>
            <person name="Lorenzi H.A."/>
        </authorList>
    </citation>
    <scope>NUCLEOTIDE SEQUENCE [LARGE SCALE GENOMIC DNA]</scope>
    <source>
        <strain evidence="2 3">Bb-Ger1</strain>
    </source>
</reference>
<dbReference type="KEGG" id="bbes:BESB_066280"/>
<name>A0A2A9M9B9_BESBE</name>
<dbReference type="VEuPathDB" id="ToxoDB:BESB_066280"/>
<comment type="caution">
    <text evidence="2">The sequence shown here is derived from an EMBL/GenBank/DDBJ whole genome shotgun (WGS) entry which is preliminary data.</text>
</comment>
<dbReference type="Proteomes" id="UP000224006">
    <property type="component" value="Chromosome VI"/>
</dbReference>
<feature type="compositionally biased region" description="Basic and acidic residues" evidence="1">
    <location>
        <begin position="324"/>
        <end position="340"/>
    </location>
</feature>
<organism evidence="2 3">
    <name type="scientific">Besnoitia besnoiti</name>
    <name type="common">Apicomplexan protozoan</name>
    <dbReference type="NCBI Taxonomy" id="94643"/>
    <lineage>
        <taxon>Eukaryota</taxon>
        <taxon>Sar</taxon>
        <taxon>Alveolata</taxon>
        <taxon>Apicomplexa</taxon>
        <taxon>Conoidasida</taxon>
        <taxon>Coccidia</taxon>
        <taxon>Eucoccidiorida</taxon>
        <taxon>Eimeriorina</taxon>
        <taxon>Sarcocystidae</taxon>
        <taxon>Besnoitia</taxon>
    </lineage>
</organism>
<feature type="region of interest" description="Disordered" evidence="1">
    <location>
        <begin position="257"/>
        <end position="343"/>
    </location>
</feature>
<dbReference type="AlphaFoldDB" id="A0A2A9M9B9"/>
<feature type="compositionally biased region" description="Basic and acidic residues" evidence="1">
    <location>
        <begin position="90"/>
        <end position="102"/>
    </location>
</feature>
<accession>A0A2A9M9B9</accession>
<sequence length="379" mass="38394">MPFDPSRWMTQRRRHPRIGPAYQAPIPDCVQDLSRAARVPAEWLEGPCGLPNGCARRGFSTEGFPPFASSDASGGSRGSHDEGCAGSRNGGDEGHQDDESQRRSPRGAGHSVRGEGALPPFAATGTSLSRKVRGGGGASGAAGGGACQPQGAGDETGFDEGGLGTRLTGGDIEAALGGGDGDGLREGEEFDESDTHKASAFIIASRDTSQLSAWHALARAPRRAHTAAGAQATHARPQEVSACVDEVAAVASSLGSQTADVQASPPLDTSSVSSSPAHSTGFHADSMQAAGKTSLQHQAGATGETAFSDKGETNRPAVTAASAQEERGNGVGEDGGREEPLLGGRGVAALDEAVTGAAVEDADGDAGARETKRLKTHQV</sequence>
<protein>
    <submittedName>
        <fullName evidence="2">Uncharacterized protein</fullName>
    </submittedName>
</protein>
<feature type="compositionally biased region" description="Low complexity" evidence="1">
    <location>
        <begin position="264"/>
        <end position="275"/>
    </location>
</feature>
<evidence type="ECO:0000256" key="1">
    <source>
        <dbReference type="SAM" id="MobiDB-lite"/>
    </source>
</evidence>
<gene>
    <name evidence="2" type="ORF">BESB_066280</name>
</gene>
<evidence type="ECO:0000313" key="3">
    <source>
        <dbReference type="Proteomes" id="UP000224006"/>
    </source>
</evidence>
<dbReference type="EMBL" id="NWUJ01000006">
    <property type="protein sequence ID" value="PFH34595.1"/>
    <property type="molecule type" value="Genomic_DNA"/>
</dbReference>
<feature type="compositionally biased region" description="Basic and acidic residues" evidence="1">
    <location>
        <begin position="182"/>
        <end position="195"/>
    </location>
</feature>
<feature type="region of interest" description="Disordered" evidence="1">
    <location>
        <begin position="1"/>
        <end position="25"/>
    </location>
</feature>
<feature type="region of interest" description="Disordered" evidence="1">
    <location>
        <begin position="356"/>
        <end position="379"/>
    </location>
</feature>
<feature type="compositionally biased region" description="Gly residues" evidence="1">
    <location>
        <begin position="134"/>
        <end position="146"/>
    </location>
</feature>
<keyword evidence="3" id="KW-1185">Reference proteome</keyword>
<dbReference type="OrthoDB" id="331553at2759"/>